<comment type="catalytic activity">
    <reaction evidence="12">
        <text>a 1,2-diacyl-sn-glycero-3-phosphoethanolamine(out) + ATP + H2O = a 1,2-diacyl-sn-glycero-3-phosphoethanolamine(in) + ADP + phosphate + H(+)</text>
        <dbReference type="Rhea" id="RHEA:66132"/>
        <dbReference type="ChEBI" id="CHEBI:15377"/>
        <dbReference type="ChEBI" id="CHEBI:15378"/>
        <dbReference type="ChEBI" id="CHEBI:30616"/>
        <dbReference type="ChEBI" id="CHEBI:43474"/>
        <dbReference type="ChEBI" id="CHEBI:64612"/>
        <dbReference type="ChEBI" id="CHEBI:456216"/>
    </reaction>
    <physiologicalReaction direction="left-to-right" evidence="12">
        <dbReference type="Rhea" id="RHEA:66133"/>
    </physiologicalReaction>
</comment>
<keyword evidence="3 16" id="KW-0812">Transmembrane</keyword>
<dbReference type="InParanoid" id="H0EGR0"/>
<keyword evidence="5 14" id="KW-0547">Nucleotide-binding</keyword>
<evidence type="ECO:0000256" key="5">
    <source>
        <dbReference type="ARBA" id="ARBA00022741"/>
    </source>
</evidence>
<keyword evidence="8 16" id="KW-1278">Translocase</keyword>
<dbReference type="InterPro" id="IPR018303">
    <property type="entry name" value="ATPase_P-typ_P_site"/>
</dbReference>
<evidence type="ECO:0000256" key="12">
    <source>
        <dbReference type="ARBA" id="ARBA00049128"/>
    </source>
</evidence>
<dbReference type="GO" id="GO:0000287">
    <property type="term" value="F:magnesium ion binding"/>
    <property type="evidence" value="ECO:0007669"/>
    <property type="project" value="UniProtKB-UniRule"/>
</dbReference>
<dbReference type="HOGENOM" id="CLU_000846_3_4_1"/>
<feature type="binding site" evidence="14">
    <location>
        <position position="599"/>
    </location>
    <ligand>
        <name>ATP</name>
        <dbReference type="ChEBI" id="CHEBI:30616"/>
    </ligand>
</feature>
<feature type="binding site" evidence="14">
    <location>
        <position position="405"/>
    </location>
    <ligand>
        <name>ATP</name>
        <dbReference type="ChEBI" id="CHEBI:30616"/>
    </ligand>
</feature>
<evidence type="ECO:0000259" key="18">
    <source>
        <dbReference type="Pfam" id="PF16209"/>
    </source>
</evidence>
<dbReference type="InterPro" id="IPR023299">
    <property type="entry name" value="ATPase_P-typ_cyto_dom_N"/>
</dbReference>
<feature type="binding site" evidence="15">
    <location>
        <position position="811"/>
    </location>
    <ligand>
        <name>Mg(2+)</name>
        <dbReference type="ChEBI" id="CHEBI:18420"/>
    </ligand>
</feature>
<feature type="binding site" evidence="14">
    <location>
        <position position="698"/>
    </location>
    <ligand>
        <name>ATP</name>
        <dbReference type="ChEBI" id="CHEBI:30616"/>
    </ligand>
</feature>
<dbReference type="NCBIfam" id="TIGR01652">
    <property type="entry name" value="ATPase-Plipid"/>
    <property type="match status" value="2"/>
</dbReference>
<feature type="transmembrane region" description="Helical" evidence="16">
    <location>
        <begin position="337"/>
        <end position="359"/>
    </location>
</feature>
<dbReference type="Gene3D" id="3.40.1110.10">
    <property type="entry name" value="Calcium-transporting ATPase, cytoplasmic domain N"/>
    <property type="match status" value="1"/>
</dbReference>
<dbReference type="InterPro" id="IPR001757">
    <property type="entry name" value="P_typ_ATPase"/>
</dbReference>
<evidence type="ECO:0000256" key="13">
    <source>
        <dbReference type="PIRSR" id="PIRSR606539-1"/>
    </source>
</evidence>
<dbReference type="InterPro" id="IPR023298">
    <property type="entry name" value="ATPase_P-typ_TM_dom_sf"/>
</dbReference>
<evidence type="ECO:0000313" key="21">
    <source>
        <dbReference type="Proteomes" id="UP000005446"/>
    </source>
</evidence>
<sequence length="1037" mass="116154">MITFFPHQFWFQFSKLPNLYFLVTGIIQLIPGLSTTGTYTTILPLLFFLLFTVAREGWDDWRRYRQDKVENGKMAKVLGGSQGQLKFSISSAAKKFGKEVGKVIWKSGEHAISKARSSTSHGRDQPREDTFSINNAASDSSPWKKVEWVHVKVGDIVELSRDEEVPADIVMLHADGRDGVAYVETMALDGETNLKSRYPVPQLKCGTLDELSCCNAHFVVEDPNLDLYDFHGKVTVDGTTLPLTLSNVIFRGSIVRNTAQVIGMVINTGEECKIRMNASKNPEAKSPAIQKMTNRVVILLAVFVVLLASGCTVGYVVWKRDFERHAWYLENATVRMIDIFIAFAIMFNNLIPLALYISLELIKFAQFLLLHDVEMYDEASNTPMVSNTQNIYENLGQVTHILSDKTGTLTENVMKLRKMTVGGEIWTHKEKGVDDEADSVKANETTKRSTDVRISSLADDGGRVARKSTAGNTPRITLEVPSAPQRPSLSIYFSNEQTKKADNIIEYIQTHPRTALSEKLRFFILSLAICHTCFPEAQNSGKTGFQAASPDELALVEAAQDLGYLLIDRTTQTITILTPPTGPNTGTRDDYEVLNIIEFSSKRKQHIVEFASDGLRTLVFGYRYLSQEEYDTWASQHHAATTSLTNRQEQIEAVAEQIEQNLELAGATGIEDKLQDGVAETITKLQRANIKISILTGDKRETAINIAHSAGICKIFSEIIILDGTDTMISAQMSSAVEKLDAGQVAHSVLVIDGQTLVEVEANDMLKDVFYSLLLRVDSTICTRAYPSQKALLVKRIRTLSPKSITLAIGDGGNDIAMIQEAHVGIGISGKEGLQAARVADYSIAQFRFLQRLLLVHGHWLYLRTAKFILLTFWKEMLFYTVQALYQKWNGYTGTSLFESWSLAVWNTLFTALPVMIPGIFEQDLSAETLLEVPELYAYGQTNQGFNMKKYWWWMFMATCEAVLIYFMVYGLYGQAYMSDQGLFAIGDLGFSICVVFINVKLLIIDYTHKTWIPIFSCLLTISGWEAGWDGIEKIHY</sequence>
<dbReference type="GO" id="GO:0045332">
    <property type="term" value="P:phospholipid translocation"/>
    <property type="evidence" value="ECO:0007669"/>
    <property type="project" value="TreeGrafter"/>
</dbReference>
<feature type="binding site" evidence="15">
    <location>
        <position position="404"/>
    </location>
    <ligand>
        <name>Mg(2+)</name>
        <dbReference type="ChEBI" id="CHEBI:18420"/>
    </ligand>
</feature>
<dbReference type="InterPro" id="IPR006539">
    <property type="entry name" value="P-type_ATPase_IV"/>
</dbReference>
<evidence type="ECO:0000256" key="8">
    <source>
        <dbReference type="ARBA" id="ARBA00022967"/>
    </source>
</evidence>
<feature type="binding site" evidence="14">
    <location>
        <position position="696"/>
    </location>
    <ligand>
        <name>ATP</name>
        <dbReference type="ChEBI" id="CHEBI:30616"/>
    </ligand>
</feature>
<feature type="binding site" evidence="14">
    <location>
        <position position="552"/>
    </location>
    <ligand>
        <name>ATP</name>
        <dbReference type="ChEBI" id="CHEBI:30616"/>
    </ligand>
</feature>
<evidence type="ECO:0000256" key="9">
    <source>
        <dbReference type="ARBA" id="ARBA00022989"/>
    </source>
</evidence>
<feature type="transmembrane region" description="Helical" evidence="16">
    <location>
        <begin position="985"/>
        <end position="1004"/>
    </location>
</feature>
<dbReference type="SFLD" id="SFLDS00003">
    <property type="entry name" value="Haloacid_Dehalogenase"/>
    <property type="match status" value="1"/>
</dbReference>
<keyword evidence="4 15" id="KW-0479">Metal-binding</keyword>
<dbReference type="PANTHER" id="PTHR24092">
    <property type="entry name" value="PROBABLE PHOSPHOLIPID-TRANSPORTING ATPASE"/>
    <property type="match status" value="1"/>
</dbReference>
<dbReference type="AlphaFoldDB" id="H0EGR0"/>
<feature type="binding site" evidence="14">
    <location>
        <position position="404"/>
    </location>
    <ligand>
        <name>ATP</name>
        <dbReference type="ChEBI" id="CHEBI:30616"/>
    </ligand>
</feature>
<evidence type="ECO:0000256" key="3">
    <source>
        <dbReference type="ARBA" id="ARBA00022692"/>
    </source>
</evidence>
<comment type="subcellular location">
    <subcellularLocation>
        <location evidence="1 16">Membrane</location>
        <topology evidence="1 16">Multi-pass membrane protein</topology>
    </subcellularLocation>
</comment>
<dbReference type="SFLD" id="SFLDG00002">
    <property type="entry name" value="C1.7:_P-type_atpase_like"/>
    <property type="match status" value="1"/>
</dbReference>
<feature type="binding site" evidence="14">
    <location>
        <position position="784"/>
    </location>
    <ligand>
        <name>ATP</name>
        <dbReference type="ChEBI" id="CHEBI:30616"/>
    </ligand>
</feature>
<dbReference type="NCBIfam" id="TIGR01494">
    <property type="entry name" value="ATPase_P-type"/>
    <property type="match status" value="1"/>
</dbReference>
<feature type="transmembrane region" description="Helical" evidence="16">
    <location>
        <begin position="20"/>
        <end position="53"/>
    </location>
</feature>
<dbReference type="Proteomes" id="UP000005446">
    <property type="component" value="Unassembled WGS sequence"/>
</dbReference>
<feature type="binding site" evidence="14">
    <location>
        <position position="790"/>
    </location>
    <ligand>
        <name>ATP</name>
        <dbReference type="ChEBI" id="CHEBI:30616"/>
    </ligand>
</feature>
<dbReference type="EMBL" id="AGUE01000028">
    <property type="protein sequence ID" value="EHL02334.1"/>
    <property type="molecule type" value="Genomic_DNA"/>
</dbReference>
<dbReference type="GO" id="GO:0032456">
    <property type="term" value="P:endocytic recycling"/>
    <property type="evidence" value="ECO:0007669"/>
    <property type="project" value="TreeGrafter"/>
</dbReference>
<comment type="caution">
    <text evidence="16">Lacks conserved residue(s) required for the propagation of feature annotation.</text>
</comment>
<evidence type="ECO:0000256" key="2">
    <source>
        <dbReference type="ARBA" id="ARBA00008109"/>
    </source>
</evidence>
<dbReference type="PANTHER" id="PTHR24092:SF174">
    <property type="entry name" value="PHOSPHOLIPID-TRANSPORTING ATPASE DNF3-RELATED"/>
    <property type="match status" value="1"/>
</dbReference>
<dbReference type="GO" id="GO:0006892">
    <property type="term" value="P:post-Golgi vesicle-mediated transport"/>
    <property type="evidence" value="ECO:0007669"/>
    <property type="project" value="TreeGrafter"/>
</dbReference>
<dbReference type="InterPro" id="IPR036412">
    <property type="entry name" value="HAD-like_sf"/>
</dbReference>
<evidence type="ECO:0000256" key="11">
    <source>
        <dbReference type="ARBA" id="ARBA00034036"/>
    </source>
</evidence>
<dbReference type="Pfam" id="PF16212">
    <property type="entry name" value="PhoLip_ATPase_C"/>
    <property type="match status" value="1"/>
</dbReference>
<evidence type="ECO:0000256" key="4">
    <source>
        <dbReference type="ARBA" id="ARBA00022723"/>
    </source>
</evidence>
<evidence type="ECO:0000256" key="16">
    <source>
        <dbReference type="RuleBase" id="RU362033"/>
    </source>
</evidence>
<feature type="active site" description="4-aspartylphosphate intermediate" evidence="13">
    <location>
        <position position="404"/>
    </location>
</feature>
<dbReference type="SUPFAM" id="SSF56784">
    <property type="entry name" value="HAD-like"/>
    <property type="match status" value="1"/>
</dbReference>
<feature type="domain" description="P-type ATPase N-terminal" evidence="18">
    <location>
        <begin position="2"/>
        <end position="42"/>
    </location>
</feature>
<accession>H0EGR0</accession>
<evidence type="ECO:0000256" key="14">
    <source>
        <dbReference type="PIRSR" id="PIRSR606539-2"/>
    </source>
</evidence>
<dbReference type="InterPro" id="IPR032631">
    <property type="entry name" value="P-type_ATPase_N"/>
</dbReference>
<feature type="binding site" evidence="14">
    <location>
        <position position="616"/>
    </location>
    <ligand>
        <name>ATP</name>
        <dbReference type="ChEBI" id="CHEBI:30616"/>
    </ligand>
</feature>
<dbReference type="SUPFAM" id="SSF81665">
    <property type="entry name" value="Calcium ATPase, transmembrane domain M"/>
    <property type="match status" value="1"/>
</dbReference>
<keyword evidence="7 15" id="KW-0460">Magnesium</keyword>
<feature type="transmembrane region" description="Helical" evidence="16">
    <location>
        <begin position="951"/>
        <end position="973"/>
    </location>
</feature>
<dbReference type="GO" id="GO:0005524">
    <property type="term" value="F:ATP binding"/>
    <property type="evidence" value="ECO:0007669"/>
    <property type="project" value="UniProtKB-UniRule"/>
</dbReference>
<dbReference type="InterPro" id="IPR023214">
    <property type="entry name" value="HAD_sf"/>
</dbReference>
<protein>
    <recommendedName>
        <fullName evidence="16">Phospholipid-transporting ATPase</fullName>
        <ecNumber evidence="16">7.6.2.1</ecNumber>
    </recommendedName>
</protein>
<organism evidence="20 21">
    <name type="scientific">Glarea lozoyensis (strain ATCC 74030 / MF5533)</name>
    <dbReference type="NCBI Taxonomy" id="1104152"/>
    <lineage>
        <taxon>Eukaryota</taxon>
        <taxon>Fungi</taxon>
        <taxon>Dikarya</taxon>
        <taxon>Ascomycota</taxon>
        <taxon>Pezizomycotina</taxon>
        <taxon>Leotiomycetes</taxon>
        <taxon>Helotiales</taxon>
        <taxon>Helotiaceae</taxon>
        <taxon>Glarea</taxon>
    </lineage>
</organism>
<evidence type="ECO:0000259" key="19">
    <source>
        <dbReference type="Pfam" id="PF16212"/>
    </source>
</evidence>
<dbReference type="SFLD" id="SFLDF00027">
    <property type="entry name" value="p-type_atpase"/>
    <property type="match status" value="1"/>
</dbReference>
<evidence type="ECO:0000256" key="10">
    <source>
        <dbReference type="ARBA" id="ARBA00023136"/>
    </source>
</evidence>
<evidence type="ECO:0000256" key="6">
    <source>
        <dbReference type="ARBA" id="ARBA00022840"/>
    </source>
</evidence>
<comment type="cofactor">
    <cofactor evidence="15">
        <name>Mg(2+)</name>
        <dbReference type="ChEBI" id="CHEBI:18420"/>
    </cofactor>
</comment>
<dbReference type="Pfam" id="PF16209">
    <property type="entry name" value="PhoLip_ATPase_N"/>
    <property type="match status" value="1"/>
</dbReference>
<dbReference type="GO" id="GO:0005802">
    <property type="term" value="C:trans-Golgi network"/>
    <property type="evidence" value="ECO:0007669"/>
    <property type="project" value="TreeGrafter"/>
</dbReference>
<dbReference type="PROSITE" id="PS00154">
    <property type="entry name" value="ATPASE_E1_E2"/>
    <property type="match status" value="1"/>
</dbReference>
<evidence type="ECO:0000256" key="1">
    <source>
        <dbReference type="ARBA" id="ARBA00004141"/>
    </source>
</evidence>
<dbReference type="GO" id="GO:0140326">
    <property type="term" value="F:ATPase-coupled intramembrane lipid transporter activity"/>
    <property type="evidence" value="ECO:0007669"/>
    <property type="project" value="UniProtKB-EC"/>
</dbReference>
<comment type="caution">
    <text evidence="20">The sequence shown here is derived from an EMBL/GenBank/DDBJ whole genome shotgun (WGS) entry which is preliminary data.</text>
</comment>
<dbReference type="OrthoDB" id="377733at2759"/>
<name>H0EGR0_GLAL7</name>
<feature type="binding site" evidence="15">
    <location>
        <position position="406"/>
    </location>
    <ligand>
        <name>Mg(2+)</name>
        <dbReference type="ChEBI" id="CHEBI:18420"/>
    </ligand>
</feature>
<dbReference type="Pfam" id="PF00702">
    <property type="entry name" value="Hydrolase"/>
    <property type="match status" value="1"/>
</dbReference>
<dbReference type="Gene3D" id="3.40.50.1000">
    <property type="entry name" value="HAD superfamily/HAD-like"/>
    <property type="match status" value="1"/>
</dbReference>
<dbReference type="GO" id="GO:0005886">
    <property type="term" value="C:plasma membrane"/>
    <property type="evidence" value="ECO:0007669"/>
    <property type="project" value="TreeGrafter"/>
</dbReference>
<dbReference type="PRINTS" id="PR00119">
    <property type="entry name" value="CATATPASE"/>
</dbReference>
<dbReference type="InterPro" id="IPR008250">
    <property type="entry name" value="ATPase_P-typ_transduc_dom_A_sf"/>
</dbReference>
<comment type="similarity">
    <text evidence="2 16">Belongs to the cation transport ATPase (P-type) (TC 3.A.3) family. Type IV subfamily.</text>
</comment>
<feature type="region of interest" description="Disordered" evidence="17">
    <location>
        <begin position="114"/>
        <end position="138"/>
    </location>
</feature>
<proteinExistence type="inferred from homology"/>
<feature type="domain" description="P-type ATPase C-terminal" evidence="19">
    <location>
        <begin position="837"/>
        <end position="1025"/>
    </location>
</feature>
<keyword evidence="21" id="KW-1185">Reference proteome</keyword>
<evidence type="ECO:0000256" key="17">
    <source>
        <dbReference type="SAM" id="MobiDB-lite"/>
    </source>
</evidence>
<feature type="compositionally biased region" description="Basic and acidic residues" evidence="17">
    <location>
        <begin position="121"/>
        <end position="130"/>
    </location>
</feature>
<keyword evidence="9 16" id="KW-1133">Transmembrane helix</keyword>
<reference evidence="20 21" key="1">
    <citation type="journal article" date="2012" name="Eukaryot. Cell">
        <title>Genome sequence of the fungus Glarea lozoyensis: the first genome sequence of a species from the Helotiaceae family.</title>
        <authorList>
            <person name="Youssar L."/>
            <person name="Gruening B.A."/>
            <person name="Erxleben A."/>
            <person name="Guenther S."/>
            <person name="Huettel W."/>
        </authorList>
    </citation>
    <scope>NUCLEOTIDE SEQUENCE [LARGE SCALE GENOMIC DNA]</scope>
    <source>
        <strain evidence="21">ATCC 74030 / MF5533</strain>
    </source>
</reference>
<comment type="catalytic activity">
    <reaction evidence="11 16">
        <text>ATP + H2O + phospholipidSide 1 = ADP + phosphate + phospholipidSide 2.</text>
        <dbReference type="EC" id="7.6.2.1"/>
    </reaction>
</comment>
<feature type="transmembrane region" description="Helical" evidence="16">
    <location>
        <begin position="296"/>
        <end position="317"/>
    </location>
</feature>
<dbReference type="SUPFAM" id="SSF81660">
    <property type="entry name" value="Metal cation-transporting ATPase, ATP-binding domain N"/>
    <property type="match status" value="1"/>
</dbReference>
<keyword evidence="6 14" id="KW-0067">ATP-binding</keyword>
<dbReference type="InterPro" id="IPR044492">
    <property type="entry name" value="P_typ_ATPase_HD_dom"/>
</dbReference>
<dbReference type="Gene3D" id="2.70.150.10">
    <property type="entry name" value="Calcium-transporting ATPase, cytoplasmic transduction domain A"/>
    <property type="match status" value="1"/>
</dbReference>
<feature type="binding site" evidence="15">
    <location>
        <position position="815"/>
    </location>
    <ligand>
        <name>Mg(2+)</name>
        <dbReference type="ChEBI" id="CHEBI:18420"/>
    </ligand>
</feature>
<feature type="binding site" evidence="14">
    <location>
        <position position="814"/>
    </location>
    <ligand>
        <name>ATP</name>
        <dbReference type="ChEBI" id="CHEBI:30616"/>
    </ligand>
</feature>
<evidence type="ECO:0000313" key="20">
    <source>
        <dbReference type="EMBL" id="EHL02334.1"/>
    </source>
</evidence>
<feature type="binding site" evidence="14">
    <location>
        <position position="815"/>
    </location>
    <ligand>
        <name>ATP</name>
        <dbReference type="ChEBI" id="CHEBI:30616"/>
    </ligand>
</feature>
<feature type="binding site" evidence="14">
    <location>
        <position position="697"/>
    </location>
    <ligand>
        <name>ATP</name>
        <dbReference type="ChEBI" id="CHEBI:30616"/>
    </ligand>
</feature>
<evidence type="ECO:0000256" key="15">
    <source>
        <dbReference type="PIRSR" id="PIRSR606539-3"/>
    </source>
</evidence>
<dbReference type="InterPro" id="IPR032630">
    <property type="entry name" value="P_typ_ATPase_c"/>
</dbReference>
<gene>
    <name evidence="20" type="ORF">M7I_1679</name>
</gene>
<dbReference type="SUPFAM" id="SSF81653">
    <property type="entry name" value="Calcium ATPase, transduction domain A"/>
    <property type="match status" value="1"/>
</dbReference>
<dbReference type="GO" id="GO:0016887">
    <property type="term" value="F:ATP hydrolysis activity"/>
    <property type="evidence" value="ECO:0007669"/>
    <property type="project" value="InterPro"/>
</dbReference>
<evidence type="ECO:0000256" key="7">
    <source>
        <dbReference type="ARBA" id="ARBA00022842"/>
    </source>
</evidence>
<dbReference type="EC" id="7.6.2.1" evidence="16"/>
<keyword evidence="10 16" id="KW-0472">Membrane</keyword>
<feature type="binding site" evidence="14">
    <location>
        <position position="406"/>
    </location>
    <ligand>
        <name>ATP</name>
        <dbReference type="ChEBI" id="CHEBI:30616"/>
    </ligand>
</feature>